<dbReference type="InterPro" id="IPR013761">
    <property type="entry name" value="SAM/pointed_sf"/>
</dbReference>
<dbReference type="PROSITE" id="PS50105">
    <property type="entry name" value="SAM_DOMAIN"/>
    <property type="match status" value="1"/>
</dbReference>
<dbReference type="Proteomes" id="UP001439008">
    <property type="component" value="Unassembled WGS sequence"/>
</dbReference>
<protein>
    <recommendedName>
        <fullName evidence="2">SAM domain-containing protein</fullName>
    </recommendedName>
</protein>
<name>A0ABV2AEZ8_9EUKA</name>
<reference evidence="3 4" key="1">
    <citation type="journal article" date="2024" name="BMC Biol.">
        <title>Comparative genomics of Ascetosporea gives new insight into the evolutionary basis for animal parasitism in Rhizaria.</title>
        <authorList>
            <person name="Hiltunen Thoren M."/>
            <person name="Onut-Brannstrom I."/>
            <person name="Alfjorden A."/>
            <person name="Peckova H."/>
            <person name="Swords F."/>
            <person name="Hooper C."/>
            <person name="Holzer A.S."/>
            <person name="Bass D."/>
            <person name="Burki F."/>
        </authorList>
    </citation>
    <scope>NUCLEOTIDE SEQUENCE [LARGE SCALE GENOMIC DNA]</scope>
    <source>
        <strain evidence="3">20-A016</strain>
    </source>
</reference>
<keyword evidence="4" id="KW-1185">Reference proteome</keyword>
<dbReference type="Pfam" id="PF00536">
    <property type="entry name" value="SAM_1"/>
    <property type="match status" value="1"/>
</dbReference>
<gene>
    <name evidence="3" type="ORF">MHBO_000264</name>
</gene>
<dbReference type="Gene3D" id="1.10.150.50">
    <property type="entry name" value="Transcription Factor, Ets-1"/>
    <property type="match status" value="1"/>
</dbReference>
<feature type="compositionally biased region" description="Basic residues" evidence="1">
    <location>
        <begin position="92"/>
        <end position="110"/>
    </location>
</feature>
<evidence type="ECO:0000313" key="3">
    <source>
        <dbReference type="EMBL" id="MES1918274.1"/>
    </source>
</evidence>
<feature type="compositionally biased region" description="Basic residues" evidence="1">
    <location>
        <begin position="127"/>
        <end position="138"/>
    </location>
</feature>
<feature type="compositionally biased region" description="Basic and acidic residues" evidence="1">
    <location>
        <begin position="117"/>
        <end position="126"/>
    </location>
</feature>
<dbReference type="EMBL" id="JBDODL010000035">
    <property type="protein sequence ID" value="MES1918274.1"/>
    <property type="molecule type" value="Genomic_DNA"/>
</dbReference>
<feature type="region of interest" description="Disordered" evidence="1">
    <location>
        <begin position="76"/>
        <end position="151"/>
    </location>
</feature>
<evidence type="ECO:0000313" key="4">
    <source>
        <dbReference type="Proteomes" id="UP001439008"/>
    </source>
</evidence>
<dbReference type="InterPro" id="IPR001660">
    <property type="entry name" value="SAM"/>
</dbReference>
<dbReference type="SMART" id="SM00454">
    <property type="entry name" value="SAM"/>
    <property type="match status" value="1"/>
</dbReference>
<evidence type="ECO:0000256" key="1">
    <source>
        <dbReference type="SAM" id="MobiDB-lite"/>
    </source>
</evidence>
<comment type="caution">
    <text evidence="3">The sequence shown here is derived from an EMBL/GenBank/DDBJ whole genome shotgun (WGS) entry which is preliminary data.</text>
</comment>
<evidence type="ECO:0000259" key="2">
    <source>
        <dbReference type="PROSITE" id="PS50105"/>
    </source>
</evidence>
<organism evidence="3 4">
    <name type="scientific">Bonamia ostreae</name>
    <dbReference type="NCBI Taxonomy" id="126728"/>
    <lineage>
        <taxon>Eukaryota</taxon>
        <taxon>Sar</taxon>
        <taxon>Rhizaria</taxon>
        <taxon>Endomyxa</taxon>
        <taxon>Ascetosporea</taxon>
        <taxon>Haplosporida</taxon>
        <taxon>Bonamia</taxon>
    </lineage>
</organism>
<sequence>MSSKSPEKWDVEEVKKWMMSLSFAEEYSAIFSENDIDGALLRELDEEILREELNIKNKLHRKKLLIEIEKLFNRDGSDAMSASEEEPEKKNKEKRKGLPYLAKVKRKMPKKQSSSESEFKESEPEKKSKKSSKKKSKKATPTTKEKRVLRKGEKLCPECDTSLKKDIVMCGKCDYVFPESTATRFKATNYFKSFAKNPNYNDRKKLFSKEI</sequence>
<accession>A0ABV2AEZ8</accession>
<proteinExistence type="predicted"/>
<feature type="domain" description="SAM" evidence="2">
    <location>
        <begin position="9"/>
        <end position="74"/>
    </location>
</feature>
<dbReference type="SUPFAM" id="SSF47769">
    <property type="entry name" value="SAM/Pointed domain"/>
    <property type="match status" value="1"/>
</dbReference>